<keyword evidence="2" id="KW-0732">Signal</keyword>
<proteinExistence type="inferred from homology"/>
<protein>
    <recommendedName>
        <fullName evidence="7">Lipase</fullName>
    </recommendedName>
</protein>
<dbReference type="Proteomes" id="UP000046395">
    <property type="component" value="Unassembled WGS sequence"/>
</dbReference>
<organism evidence="10 11">
    <name type="scientific">Trichuris muris</name>
    <name type="common">Mouse whipworm</name>
    <dbReference type="NCBI Taxonomy" id="70415"/>
    <lineage>
        <taxon>Eukaryota</taxon>
        <taxon>Metazoa</taxon>
        <taxon>Ecdysozoa</taxon>
        <taxon>Nematoda</taxon>
        <taxon>Enoplea</taxon>
        <taxon>Dorylaimia</taxon>
        <taxon>Trichinellida</taxon>
        <taxon>Trichuridae</taxon>
        <taxon>Trichuris</taxon>
    </lineage>
</organism>
<sequence length="401" mass="45620">MRVQYNNYILEILVIFLTHTEQSPVASKKAVDPEAYLDTCGVVVAQGYNCQEHSIVTEDGYLLKMQRLSSKQHWDSGKIGEPVILQHGLLQSSIDWVINHPNQSLGYLLADAGYDVWLGNVRGNTYSKGHVSLIPTTLKYWLFTLDHMAAYDLPAMVEYVLQLTNHSSLHYVGHSQGNLIGFARFSEKPEWAKEKIKSFHAFAPVAYLGHTKTSLTLLRPFLGMINWMLEKFGHEFMPKTSFVRWLGRTLCVGKTAFLCENIILLIGGYDSRNVNSTRLPVYLAHNPAGTSTLNIAHFSQLIATNKMQKYDYGVRGNMEHYKQLHPPQYYPERNPVPTALYWGDNDILSVEEDVKRLIGEVKNQLGVFRYEDTGHLDFMWSLKMAGSAYAQLMRLLSTEHA</sequence>
<feature type="active site" description="Nucleophile" evidence="8">
    <location>
        <position position="175"/>
    </location>
</feature>
<dbReference type="AlphaFoldDB" id="A0A5S6PZT7"/>
<dbReference type="Gene3D" id="3.40.50.1820">
    <property type="entry name" value="alpha/beta hydrolase"/>
    <property type="match status" value="1"/>
</dbReference>
<dbReference type="SUPFAM" id="SSF53474">
    <property type="entry name" value="alpha/beta-Hydrolases"/>
    <property type="match status" value="1"/>
</dbReference>
<evidence type="ECO:0000313" key="11">
    <source>
        <dbReference type="WBParaSite" id="TMUE_0000000242.1"/>
    </source>
</evidence>
<dbReference type="InterPro" id="IPR029058">
    <property type="entry name" value="AB_hydrolase_fold"/>
</dbReference>
<evidence type="ECO:0000256" key="7">
    <source>
        <dbReference type="PIRNR" id="PIRNR000862"/>
    </source>
</evidence>
<evidence type="ECO:0000256" key="1">
    <source>
        <dbReference type="ARBA" id="ARBA00010701"/>
    </source>
</evidence>
<name>A0A5S6PZT7_TRIMR</name>
<reference evidence="11" key="1">
    <citation type="submission" date="2019-12" db="UniProtKB">
        <authorList>
            <consortium name="WormBaseParasite"/>
        </authorList>
    </citation>
    <scope>IDENTIFICATION</scope>
</reference>
<evidence type="ECO:0000313" key="10">
    <source>
        <dbReference type="Proteomes" id="UP000046395"/>
    </source>
</evidence>
<feature type="domain" description="AB hydrolase-1" evidence="9">
    <location>
        <begin position="82"/>
        <end position="380"/>
    </location>
</feature>
<keyword evidence="4 7" id="KW-0442">Lipid degradation</keyword>
<dbReference type="GO" id="GO:0016788">
    <property type="term" value="F:hydrolase activity, acting on ester bonds"/>
    <property type="evidence" value="ECO:0007669"/>
    <property type="project" value="InterPro"/>
</dbReference>
<dbReference type="STRING" id="70415.A0A5S6PZT7"/>
<feature type="active site" description="Charge relay system" evidence="8">
    <location>
        <position position="375"/>
    </location>
</feature>
<keyword evidence="10" id="KW-1185">Reference proteome</keyword>
<evidence type="ECO:0000256" key="5">
    <source>
        <dbReference type="ARBA" id="ARBA00023098"/>
    </source>
</evidence>
<evidence type="ECO:0000256" key="4">
    <source>
        <dbReference type="ARBA" id="ARBA00022963"/>
    </source>
</evidence>
<dbReference type="FunFam" id="3.40.50.1820:FF:000057">
    <property type="entry name" value="Lipase"/>
    <property type="match status" value="1"/>
</dbReference>
<evidence type="ECO:0000256" key="3">
    <source>
        <dbReference type="ARBA" id="ARBA00022801"/>
    </source>
</evidence>
<feature type="active site" description="Charge relay system" evidence="8">
    <location>
        <position position="346"/>
    </location>
</feature>
<evidence type="ECO:0000256" key="8">
    <source>
        <dbReference type="PIRSR" id="PIRSR000862-1"/>
    </source>
</evidence>
<dbReference type="Pfam" id="PF00561">
    <property type="entry name" value="Abhydrolase_1"/>
    <property type="match status" value="1"/>
</dbReference>
<dbReference type="PIRSF" id="PIRSF000862">
    <property type="entry name" value="Steryl_ester_lip"/>
    <property type="match status" value="1"/>
</dbReference>
<dbReference type="GO" id="GO:0016042">
    <property type="term" value="P:lipid catabolic process"/>
    <property type="evidence" value="ECO:0007669"/>
    <property type="project" value="UniProtKB-KW"/>
</dbReference>
<keyword evidence="3 7" id="KW-0378">Hydrolase</keyword>
<comment type="similarity">
    <text evidence="1 7">Belongs to the AB hydrolase superfamily. Lipase family.</text>
</comment>
<evidence type="ECO:0000259" key="9">
    <source>
        <dbReference type="Pfam" id="PF00561"/>
    </source>
</evidence>
<dbReference type="InterPro" id="IPR025483">
    <property type="entry name" value="Lipase_euk"/>
</dbReference>
<dbReference type="PANTHER" id="PTHR11005">
    <property type="entry name" value="LYSOSOMAL ACID LIPASE-RELATED"/>
    <property type="match status" value="1"/>
</dbReference>
<evidence type="ECO:0000256" key="6">
    <source>
        <dbReference type="ARBA" id="ARBA00023180"/>
    </source>
</evidence>
<accession>A0A5S6PZT7</accession>
<dbReference type="InterPro" id="IPR000073">
    <property type="entry name" value="AB_hydrolase_1"/>
</dbReference>
<keyword evidence="6" id="KW-0325">Glycoprotein</keyword>
<evidence type="ECO:0000256" key="2">
    <source>
        <dbReference type="ARBA" id="ARBA00022729"/>
    </source>
</evidence>
<dbReference type="WBParaSite" id="TMUE_0000000242.1">
    <property type="protein sequence ID" value="TMUE_0000000242.1"/>
    <property type="gene ID" value="WBGene00296183"/>
</dbReference>
<keyword evidence="5" id="KW-0443">Lipid metabolism</keyword>